<dbReference type="STRING" id="985665.HPL003_14900"/>
<reference evidence="2" key="1">
    <citation type="submission" date="2011-11" db="EMBL/GenBank/DDBJ databases">
        <title>Complete sequence of Paenibacillus terrae HPL-003.</title>
        <authorList>
            <person name="Shin S.H."/>
            <person name="Kim S."/>
            <person name="Kim J.Y."/>
        </authorList>
    </citation>
    <scope>NUCLEOTIDE SEQUENCE [LARGE SCALE GENOMIC DNA]</scope>
    <source>
        <strain evidence="2">HPL-003</strain>
    </source>
</reference>
<proteinExistence type="predicted"/>
<dbReference type="eggNOG" id="ENOG50348XN">
    <property type="taxonomic scope" value="Bacteria"/>
</dbReference>
<dbReference type="HOGENOM" id="CLU_2509609_0_0_9"/>
<evidence type="ECO:0000313" key="2">
    <source>
        <dbReference type="Proteomes" id="UP000005876"/>
    </source>
</evidence>
<accession>G7W493</accession>
<sequence>MTQFIPCTRCKFRYVTPRARESFKQEKMAGEALLCLHCIAELTGKIIDQSGSLVDPHELEQSKRQQHIPRSSIEGCRPCMKKRRQ</sequence>
<dbReference type="Proteomes" id="UP000005876">
    <property type="component" value="Chromosome"/>
</dbReference>
<dbReference type="OrthoDB" id="2472275at2"/>
<dbReference type="EMBL" id="CP003107">
    <property type="protein sequence ID" value="AET59731.1"/>
    <property type="molecule type" value="Genomic_DNA"/>
</dbReference>
<reference key="2">
    <citation type="submission" date="2011-11" db="EMBL/GenBank/DDBJ databases">
        <authorList>
            <person name="Shin S.H."/>
            <person name="Kim S."/>
            <person name="Kim J.Y."/>
        </authorList>
    </citation>
    <scope>NUCLEOTIDE SEQUENCE</scope>
    <source>
        <strain>HPL-003</strain>
    </source>
</reference>
<dbReference type="KEGG" id="pta:HPL003_14900"/>
<evidence type="ECO:0000313" key="1">
    <source>
        <dbReference type="EMBL" id="AET59731.1"/>
    </source>
</evidence>
<organism evidence="1 2">
    <name type="scientific">Paenibacillus terrae (strain HPL-003)</name>
    <dbReference type="NCBI Taxonomy" id="985665"/>
    <lineage>
        <taxon>Bacteria</taxon>
        <taxon>Bacillati</taxon>
        <taxon>Bacillota</taxon>
        <taxon>Bacilli</taxon>
        <taxon>Bacillales</taxon>
        <taxon>Paenibacillaceae</taxon>
        <taxon>Paenibacillus</taxon>
    </lineage>
</organism>
<gene>
    <name evidence="1" type="ordered locus">HPL003_14900</name>
</gene>
<dbReference type="AlphaFoldDB" id="G7W493"/>
<protein>
    <submittedName>
        <fullName evidence="1">Uncharacterized protein</fullName>
    </submittedName>
</protein>
<dbReference type="RefSeq" id="WP_014280453.1">
    <property type="nucleotide sequence ID" value="NC_016641.1"/>
</dbReference>
<reference evidence="1 2" key="3">
    <citation type="journal article" date="2012" name="J. Bacteriol.">
        <title>Genome Sequence of Paenibacillus terrae HPL-003, a Xylanase-Producing Bacterium Isolated from Soil Found in Forest Residue.</title>
        <authorList>
            <person name="Shin S.H."/>
            <person name="Kim S."/>
            <person name="Kim J.Y."/>
            <person name="Song H.Y."/>
            <person name="Cho S.J."/>
            <person name="Kim D.R."/>
            <person name="Lee K.I."/>
            <person name="Lim H.K."/>
            <person name="Park N.J."/>
            <person name="Hwang I.T."/>
            <person name="Yang K.S."/>
        </authorList>
    </citation>
    <scope>NUCLEOTIDE SEQUENCE [LARGE SCALE GENOMIC DNA]</scope>
    <source>
        <strain evidence="1 2">HPL-003</strain>
    </source>
</reference>
<name>G7W493_PAETH</name>